<reference evidence="1 2" key="2">
    <citation type="submission" date="2019-11" db="EMBL/GenBank/DDBJ databases">
        <title>A de novo genome assembly of a pear dwarfing rootstock.</title>
        <authorList>
            <person name="Wang F."/>
            <person name="Wang J."/>
            <person name="Li S."/>
            <person name="Zhang Y."/>
            <person name="Fang M."/>
            <person name="Ma L."/>
            <person name="Zhao Y."/>
            <person name="Jiang S."/>
        </authorList>
    </citation>
    <scope>NUCLEOTIDE SEQUENCE [LARGE SCALE GENOMIC DNA]</scope>
    <source>
        <strain evidence="1">S2</strain>
        <tissue evidence="1">Leaf</tissue>
    </source>
</reference>
<evidence type="ECO:0000313" key="1">
    <source>
        <dbReference type="EMBL" id="KAB2631850.1"/>
    </source>
</evidence>
<evidence type="ECO:0000313" key="2">
    <source>
        <dbReference type="Proteomes" id="UP000327157"/>
    </source>
</evidence>
<dbReference type="EMBL" id="SMOL01000135">
    <property type="protein sequence ID" value="KAB2631850.1"/>
    <property type="molecule type" value="Genomic_DNA"/>
</dbReference>
<sequence length="64" mass="7939">MFVWALRIWRLGGFLFDFIERPNELGFPYWFKSFRDKWITYNEEDGLQENDLEFQAETKKAKRN</sequence>
<protein>
    <submittedName>
        <fullName evidence="1">Uncharacterized protein</fullName>
    </submittedName>
</protein>
<gene>
    <name evidence="1" type="ORF">D8674_038639</name>
</gene>
<comment type="caution">
    <text evidence="1">The sequence shown here is derived from an EMBL/GenBank/DDBJ whole genome shotgun (WGS) entry which is preliminary data.</text>
</comment>
<dbReference type="Proteomes" id="UP000327157">
    <property type="component" value="Unassembled WGS sequence"/>
</dbReference>
<accession>A0A5N5I2G6</accession>
<keyword evidence="2" id="KW-1185">Reference proteome</keyword>
<name>A0A5N5I2G6_9ROSA</name>
<proteinExistence type="predicted"/>
<dbReference type="AlphaFoldDB" id="A0A5N5I2G6"/>
<organism evidence="1 2">
    <name type="scientific">Pyrus ussuriensis x Pyrus communis</name>
    <dbReference type="NCBI Taxonomy" id="2448454"/>
    <lineage>
        <taxon>Eukaryota</taxon>
        <taxon>Viridiplantae</taxon>
        <taxon>Streptophyta</taxon>
        <taxon>Embryophyta</taxon>
        <taxon>Tracheophyta</taxon>
        <taxon>Spermatophyta</taxon>
        <taxon>Magnoliopsida</taxon>
        <taxon>eudicotyledons</taxon>
        <taxon>Gunneridae</taxon>
        <taxon>Pentapetalae</taxon>
        <taxon>rosids</taxon>
        <taxon>fabids</taxon>
        <taxon>Rosales</taxon>
        <taxon>Rosaceae</taxon>
        <taxon>Amygdaloideae</taxon>
        <taxon>Maleae</taxon>
        <taxon>Pyrus</taxon>
    </lineage>
</organism>
<dbReference type="OrthoDB" id="957059at2759"/>
<reference evidence="1 2" key="1">
    <citation type="submission" date="2019-09" db="EMBL/GenBank/DDBJ databases">
        <authorList>
            <person name="Ou C."/>
        </authorList>
    </citation>
    <scope>NUCLEOTIDE SEQUENCE [LARGE SCALE GENOMIC DNA]</scope>
    <source>
        <strain evidence="1">S2</strain>
        <tissue evidence="1">Leaf</tissue>
    </source>
</reference>